<keyword evidence="4" id="KW-0547">Nucleotide-binding</keyword>
<dbReference type="Gene3D" id="1.10.510.10">
    <property type="entry name" value="Transferase(Phosphotransferase) domain 1"/>
    <property type="match status" value="1"/>
</dbReference>
<dbReference type="InterPro" id="IPR008271">
    <property type="entry name" value="Ser/Thr_kinase_AS"/>
</dbReference>
<dbReference type="FunFam" id="1.10.510.10:FF:000046">
    <property type="entry name" value="probable serine/threonine-protein kinase WNK9"/>
    <property type="match status" value="1"/>
</dbReference>
<dbReference type="InterPro" id="IPR024678">
    <property type="entry name" value="Kinase_OSR1/WNK_CCT"/>
</dbReference>
<dbReference type="GO" id="GO:0005524">
    <property type="term" value="F:ATP binding"/>
    <property type="evidence" value="ECO:0007669"/>
    <property type="project" value="UniProtKB-KW"/>
</dbReference>
<sequence length="760" mass="85995">MMGLIPPEPDDSGFVEVDPTGRYGRYNEILGKGASKTVYRAFDEYEGIEVAWNQVKLYDFLQSPEDLERLYCEIHLLKTLKHKNIMKFYTSWVDTANRNINFVTEMFTSGTLRQYRQKHKRVNIRAVKHWCRQILRGLLYLHSHDPPVIHRDLKCDNIFVNGNQGEVKIGDLGLAAILRKSHAAHCVGTPEFMAPEVYEEEYNELVDIYSFGMCLLEMVTFEYPYSECTHPAQIYKRVISGKKPEALYRVRDPEVRNFVEKCLATVSLRLSARELLKDPFLQIDESGSDLRMIEYHNEVEDIGPLLLQPLYDSHYSAGSLATCYSNYETENGWGYDAVVSEPHAIEIFSREDDEPSTNVDISIKGKRRDDDHIFLRLRIADKEGRVRNIYFPFDIQTDTALSVATEMVAELDITDQDVTRIADMIDGEISSLVPEWKSGTGIEDASPTVCRHCGSKGSSNGSLFDDLSNNAGGNNYFRCTRLECAAMHGRFEEITYQVDGSEHCVTEGAPVVSSQSDGLQYIDIWGTSEGLGVTSGGYRGRQSDEETEEHLSQTSLASMDHLEATGRKSVRHARCSSTGGSFLRNPISDYDFSDDSRKCQSNHRVFSEGRRICDLSGYDENEASRDMRWLKSKFEIELRGIGNQPSEEGTENRERHSLEHEANGDCLVRTQSDRERGKLASKIFPSGNHLSSNFPSLSTSFRVNSRPNPDTQRGRDCVAKQTKVSSPEQMFTAKNFYSGALLPSSLHRTRSLPVDACLKL</sequence>
<dbReference type="EC" id="2.7.11.1" evidence="1"/>
<dbReference type="InterPro" id="IPR000719">
    <property type="entry name" value="Prot_kinase_dom"/>
</dbReference>
<comment type="catalytic activity">
    <reaction evidence="8">
        <text>L-seryl-[protein] + ATP = O-phospho-L-seryl-[protein] + ADP + H(+)</text>
        <dbReference type="Rhea" id="RHEA:17989"/>
        <dbReference type="Rhea" id="RHEA-COMP:9863"/>
        <dbReference type="Rhea" id="RHEA-COMP:11604"/>
        <dbReference type="ChEBI" id="CHEBI:15378"/>
        <dbReference type="ChEBI" id="CHEBI:29999"/>
        <dbReference type="ChEBI" id="CHEBI:30616"/>
        <dbReference type="ChEBI" id="CHEBI:83421"/>
        <dbReference type="ChEBI" id="CHEBI:456216"/>
        <dbReference type="EC" id="2.7.11.1"/>
    </reaction>
</comment>
<evidence type="ECO:0000256" key="1">
    <source>
        <dbReference type="ARBA" id="ARBA00012513"/>
    </source>
</evidence>
<keyword evidence="3" id="KW-0808">Transferase</keyword>
<gene>
    <name evidence="11" type="ORF">H6P81_000922</name>
</gene>
<accession>A0AAV7F727</accession>
<evidence type="ECO:0000256" key="7">
    <source>
        <dbReference type="ARBA" id="ARBA00047899"/>
    </source>
</evidence>
<dbReference type="Gene3D" id="3.10.20.90">
    <property type="entry name" value="Phosphatidylinositol 3-kinase Catalytic Subunit, Chain A, domain 1"/>
    <property type="match status" value="1"/>
</dbReference>
<protein>
    <recommendedName>
        <fullName evidence="1">non-specific serine/threonine protein kinase</fullName>
        <ecNumber evidence="1">2.7.11.1</ecNumber>
    </recommendedName>
</protein>
<keyword evidence="2" id="KW-0723">Serine/threonine-protein kinase</keyword>
<evidence type="ECO:0000313" key="12">
    <source>
        <dbReference type="Proteomes" id="UP000825729"/>
    </source>
</evidence>
<feature type="region of interest" description="Disordered" evidence="9">
    <location>
        <begin position="535"/>
        <end position="555"/>
    </location>
</feature>
<evidence type="ECO:0000256" key="5">
    <source>
        <dbReference type="ARBA" id="ARBA00022777"/>
    </source>
</evidence>
<dbReference type="Pfam" id="PF12202">
    <property type="entry name" value="OSR1_C"/>
    <property type="match status" value="1"/>
</dbReference>
<name>A0AAV7F727_ARIFI</name>
<dbReference type="Pfam" id="PF00069">
    <property type="entry name" value="Pkinase"/>
    <property type="match status" value="1"/>
</dbReference>
<feature type="domain" description="Protein kinase" evidence="10">
    <location>
        <begin position="24"/>
        <end position="281"/>
    </location>
</feature>
<dbReference type="PROSITE" id="PS00108">
    <property type="entry name" value="PROTEIN_KINASE_ST"/>
    <property type="match status" value="1"/>
</dbReference>
<keyword evidence="5" id="KW-0418">Kinase</keyword>
<dbReference type="Gene3D" id="3.30.200.20">
    <property type="entry name" value="Phosphorylase Kinase, domain 1"/>
    <property type="match status" value="1"/>
</dbReference>
<dbReference type="Proteomes" id="UP000825729">
    <property type="component" value="Unassembled WGS sequence"/>
</dbReference>
<dbReference type="SUPFAM" id="SSF56112">
    <property type="entry name" value="Protein kinase-like (PK-like)"/>
    <property type="match status" value="1"/>
</dbReference>
<dbReference type="SMART" id="SM00220">
    <property type="entry name" value="S_TKc"/>
    <property type="match status" value="1"/>
</dbReference>
<evidence type="ECO:0000256" key="9">
    <source>
        <dbReference type="SAM" id="MobiDB-lite"/>
    </source>
</evidence>
<evidence type="ECO:0000256" key="4">
    <source>
        <dbReference type="ARBA" id="ARBA00022741"/>
    </source>
</evidence>
<comment type="caution">
    <text evidence="11">The sequence shown here is derived from an EMBL/GenBank/DDBJ whole genome shotgun (WGS) entry which is preliminary data.</text>
</comment>
<evidence type="ECO:0000256" key="8">
    <source>
        <dbReference type="ARBA" id="ARBA00048679"/>
    </source>
</evidence>
<dbReference type="PANTHER" id="PTHR13902">
    <property type="entry name" value="SERINE/THREONINE-PROTEIN KINASE WNK WITH NO LYSINE -RELATED"/>
    <property type="match status" value="1"/>
</dbReference>
<evidence type="ECO:0000259" key="10">
    <source>
        <dbReference type="PROSITE" id="PS50011"/>
    </source>
</evidence>
<comment type="catalytic activity">
    <reaction evidence="7">
        <text>L-threonyl-[protein] + ATP = O-phospho-L-threonyl-[protein] + ADP + H(+)</text>
        <dbReference type="Rhea" id="RHEA:46608"/>
        <dbReference type="Rhea" id="RHEA-COMP:11060"/>
        <dbReference type="Rhea" id="RHEA-COMP:11605"/>
        <dbReference type="ChEBI" id="CHEBI:15378"/>
        <dbReference type="ChEBI" id="CHEBI:30013"/>
        <dbReference type="ChEBI" id="CHEBI:30616"/>
        <dbReference type="ChEBI" id="CHEBI:61977"/>
        <dbReference type="ChEBI" id="CHEBI:456216"/>
        <dbReference type="EC" id="2.7.11.1"/>
    </reaction>
</comment>
<organism evidence="11 12">
    <name type="scientific">Aristolochia fimbriata</name>
    <name type="common">White veined hardy Dutchman's pipe vine</name>
    <dbReference type="NCBI Taxonomy" id="158543"/>
    <lineage>
        <taxon>Eukaryota</taxon>
        <taxon>Viridiplantae</taxon>
        <taxon>Streptophyta</taxon>
        <taxon>Embryophyta</taxon>
        <taxon>Tracheophyta</taxon>
        <taxon>Spermatophyta</taxon>
        <taxon>Magnoliopsida</taxon>
        <taxon>Magnoliidae</taxon>
        <taxon>Piperales</taxon>
        <taxon>Aristolochiaceae</taxon>
        <taxon>Aristolochia</taxon>
    </lineage>
</organism>
<evidence type="ECO:0000256" key="6">
    <source>
        <dbReference type="ARBA" id="ARBA00022840"/>
    </source>
</evidence>
<keyword evidence="12" id="KW-1185">Reference proteome</keyword>
<dbReference type="EMBL" id="JAINDJ010000002">
    <property type="protein sequence ID" value="KAG9456414.1"/>
    <property type="molecule type" value="Genomic_DNA"/>
</dbReference>
<keyword evidence="6" id="KW-0067">ATP-binding</keyword>
<dbReference type="InterPro" id="IPR050588">
    <property type="entry name" value="WNK_Ser-Thr_kinase"/>
</dbReference>
<dbReference type="AlphaFoldDB" id="A0AAV7F727"/>
<dbReference type="GO" id="GO:0004674">
    <property type="term" value="F:protein serine/threonine kinase activity"/>
    <property type="evidence" value="ECO:0007669"/>
    <property type="project" value="UniProtKB-KW"/>
</dbReference>
<evidence type="ECO:0000313" key="11">
    <source>
        <dbReference type="EMBL" id="KAG9456414.1"/>
    </source>
</evidence>
<reference evidence="11 12" key="1">
    <citation type="submission" date="2021-07" db="EMBL/GenBank/DDBJ databases">
        <title>The Aristolochia fimbriata genome: insights into angiosperm evolution, floral development and chemical biosynthesis.</title>
        <authorList>
            <person name="Jiao Y."/>
        </authorList>
    </citation>
    <scope>NUCLEOTIDE SEQUENCE [LARGE SCALE GENOMIC DNA]</scope>
    <source>
        <strain evidence="11">IBCAS-2021</strain>
        <tissue evidence="11">Leaf</tissue>
    </source>
</reference>
<dbReference type="PROSITE" id="PS50011">
    <property type="entry name" value="PROTEIN_KINASE_DOM"/>
    <property type="match status" value="1"/>
</dbReference>
<proteinExistence type="predicted"/>
<evidence type="ECO:0000256" key="3">
    <source>
        <dbReference type="ARBA" id="ARBA00022679"/>
    </source>
</evidence>
<dbReference type="FunFam" id="3.30.200.20:FF:000075">
    <property type="entry name" value="Probable serine/threonine-protein kinase WNK1"/>
    <property type="match status" value="1"/>
</dbReference>
<dbReference type="CDD" id="cd13983">
    <property type="entry name" value="STKc_WNK"/>
    <property type="match status" value="1"/>
</dbReference>
<evidence type="ECO:0000256" key="2">
    <source>
        <dbReference type="ARBA" id="ARBA00022527"/>
    </source>
</evidence>
<dbReference type="InterPro" id="IPR011009">
    <property type="entry name" value="Kinase-like_dom_sf"/>
</dbReference>